<reference evidence="1" key="1">
    <citation type="submission" date="2023-07" db="EMBL/GenBank/DDBJ databases">
        <authorList>
            <person name="Xia Y."/>
        </authorList>
    </citation>
    <scope>NUCLEOTIDE SEQUENCE</scope>
    <source>
        <strain evidence="1">E</strain>
    </source>
</reference>
<organism evidence="1">
    <name type="scientific">Marseillevirus sp</name>
    <dbReference type="NCBI Taxonomy" id="2809551"/>
    <lineage>
        <taxon>Viruses</taxon>
        <taxon>Varidnaviria</taxon>
        <taxon>Bamfordvirae</taxon>
        <taxon>Nucleocytoviricota</taxon>
        <taxon>Megaviricetes</taxon>
        <taxon>Pimascovirales</taxon>
        <taxon>Pimascovirales incertae sedis</taxon>
        <taxon>Marseilleviridae</taxon>
        <taxon>Marseillevirus</taxon>
    </lineage>
</organism>
<evidence type="ECO:0000313" key="1">
    <source>
        <dbReference type="EMBL" id="WNL50262.1"/>
    </source>
</evidence>
<dbReference type="EMBL" id="OR343189">
    <property type="protein sequence ID" value="WNL50262.1"/>
    <property type="molecule type" value="Genomic_DNA"/>
</dbReference>
<sequence>MRRGGSFRWPGGRGGFRPTWRAGGWRPYYQRAWVPWQTIYYYPQVTIQDVPDFSQEYYGAVLGGSVIGAGPFTPTIFIGKTRGDVRNAVGRSVSVSSQVFLGTCPATFMFRQSGIAGQFEAYCVTKCCTVNTSADQCKGCTKEGSDIQVPFEQFSSVRGYF</sequence>
<protein>
    <submittedName>
        <fullName evidence="1">Uncharacterized protein</fullName>
    </submittedName>
</protein>
<gene>
    <name evidence="1" type="ORF">MarDSR_223</name>
</gene>
<name>A0AA96ESF8_9VIRU</name>
<accession>A0AA96ESF8</accession>
<proteinExistence type="predicted"/>